<keyword evidence="2" id="KW-1185">Reference proteome</keyword>
<proteinExistence type="predicted"/>
<accession>A0A7U2HVG5</accession>
<dbReference type="AlphaFoldDB" id="A0A7U2HVG5"/>
<dbReference type="OMA" id="HAVETVM"/>
<protein>
    <submittedName>
        <fullName evidence="1">Uncharacterized protein</fullName>
    </submittedName>
</protein>
<evidence type="ECO:0000313" key="1">
    <source>
        <dbReference type="EMBL" id="QRC93360.1"/>
    </source>
</evidence>
<evidence type="ECO:0000313" key="2">
    <source>
        <dbReference type="Proteomes" id="UP000663193"/>
    </source>
</evidence>
<dbReference type="PANTHER" id="PTHR37783">
    <property type="entry name" value="MEMBRANE PROTEIN, PUTATIVE (AFU_ORTHOLOGUE AFUA_1G04315)-RELATED"/>
    <property type="match status" value="1"/>
</dbReference>
<dbReference type="EMBL" id="CP069025">
    <property type="protein sequence ID" value="QRC93360.1"/>
    <property type="molecule type" value="Genomic_DNA"/>
</dbReference>
<name>A0A7U2HVG5_PHANO</name>
<dbReference type="OrthoDB" id="5553410at2759"/>
<dbReference type="PANTHER" id="PTHR37783:SF1">
    <property type="entry name" value="MEMBRANE PROTEIN, PUTATIVE (AFU_ORTHOLOGUE AFUA_1G04315)-RELATED"/>
    <property type="match status" value="1"/>
</dbReference>
<dbReference type="RefSeq" id="XP_001794152.1">
    <property type="nucleotide sequence ID" value="XM_001794100.1"/>
</dbReference>
<dbReference type="KEGG" id="pno:SNOG_03595"/>
<gene>
    <name evidence="1" type="ORF">JI435_035950</name>
</gene>
<sequence length="124" mass="13753">MATPKSLNNTYHAPTAPYLRPIIICGVVMALVARREVISPGSPLYDYVLSRSPNALKAGVWIQNGLFYFLYGAHAIEAAVFTKRLSNHGVSVMSLAWWKWMATCFIGGKFCFEHFDKVVGKKAA</sequence>
<dbReference type="VEuPathDB" id="FungiDB:JI435_035950"/>
<dbReference type="Proteomes" id="UP000663193">
    <property type="component" value="Chromosome 3"/>
</dbReference>
<organism evidence="1 2">
    <name type="scientific">Phaeosphaeria nodorum (strain SN15 / ATCC MYA-4574 / FGSC 10173)</name>
    <name type="common">Glume blotch fungus</name>
    <name type="synonym">Parastagonospora nodorum</name>
    <dbReference type="NCBI Taxonomy" id="321614"/>
    <lineage>
        <taxon>Eukaryota</taxon>
        <taxon>Fungi</taxon>
        <taxon>Dikarya</taxon>
        <taxon>Ascomycota</taxon>
        <taxon>Pezizomycotina</taxon>
        <taxon>Dothideomycetes</taxon>
        <taxon>Pleosporomycetidae</taxon>
        <taxon>Pleosporales</taxon>
        <taxon>Pleosporineae</taxon>
        <taxon>Phaeosphaeriaceae</taxon>
        <taxon>Parastagonospora</taxon>
    </lineage>
</organism>
<reference evidence="2" key="1">
    <citation type="journal article" date="2021" name="BMC Genomics">
        <title>Chromosome-level genome assembly and manually-curated proteome of model necrotroph Parastagonospora nodorum Sn15 reveals a genome-wide trove of candidate effector homologs, and redundancy of virulence-related functions within an accessory chromosome.</title>
        <authorList>
            <person name="Bertazzoni S."/>
            <person name="Jones D.A.B."/>
            <person name="Phan H.T."/>
            <person name="Tan K.-C."/>
            <person name="Hane J.K."/>
        </authorList>
    </citation>
    <scope>NUCLEOTIDE SEQUENCE [LARGE SCALE GENOMIC DNA]</scope>
    <source>
        <strain evidence="2">SN15 / ATCC MYA-4574 / FGSC 10173)</strain>
    </source>
</reference>